<evidence type="ECO:0000256" key="2">
    <source>
        <dbReference type="ARBA" id="ARBA00022737"/>
    </source>
</evidence>
<feature type="compositionally biased region" description="Pro residues" evidence="6">
    <location>
        <begin position="411"/>
        <end position="426"/>
    </location>
</feature>
<evidence type="ECO:0000313" key="9">
    <source>
        <dbReference type="Proteomes" id="UP000544095"/>
    </source>
</evidence>
<evidence type="ECO:0000256" key="1">
    <source>
        <dbReference type="ARBA" id="ARBA00022723"/>
    </source>
</evidence>
<gene>
    <name evidence="8" type="ORF">FPANT_3883</name>
</gene>
<dbReference type="Gene3D" id="3.30.160.60">
    <property type="entry name" value="Classic Zinc Finger"/>
    <property type="match status" value="1"/>
</dbReference>
<organism evidence="8 9">
    <name type="scientific">Fusarium pseudoanthophilum</name>
    <dbReference type="NCBI Taxonomy" id="48495"/>
    <lineage>
        <taxon>Eukaryota</taxon>
        <taxon>Fungi</taxon>
        <taxon>Dikarya</taxon>
        <taxon>Ascomycota</taxon>
        <taxon>Pezizomycotina</taxon>
        <taxon>Sordariomycetes</taxon>
        <taxon>Hypocreomycetidae</taxon>
        <taxon>Hypocreales</taxon>
        <taxon>Nectriaceae</taxon>
        <taxon>Fusarium</taxon>
        <taxon>Fusarium fujikuroi species complex</taxon>
    </lineage>
</organism>
<dbReference type="PANTHER" id="PTHR24379">
    <property type="entry name" value="KRAB AND ZINC FINGER DOMAIN-CONTAINING"/>
    <property type="match status" value="1"/>
</dbReference>
<keyword evidence="1" id="KW-0479">Metal-binding</keyword>
<feature type="compositionally biased region" description="Low complexity" evidence="6">
    <location>
        <begin position="394"/>
        <end position="410"/>
    </location>
</feature>
<keyword evidence="4" id="KW-0862">Zinc</keyword>
<evidence type="ECO:0000256" key="5">
    <source>
        <dbReference type="PROSITE-ProRule" id="PRU00042"/>
    </source>
</evidence>
<evidence type="ECO:0000256" key="3">
    <source>
        <dbReference type="ARBA" id="ARBA00022771"/>
    </source>
</evidence>
<evidence type="ECO:0000256" key="6">
    <source>
        <dbReference type="SAM" id="MobiDB-lite"/>
    </source>
</evidence>
<dbReference type="GO" id="GO:0008270">
    <property type="term" value="F:zinc ion binding"/>
    <property type="evidence" value="ECO:0007669"/>
    <property type="project" value="UniProtKB-KW"/>
</dbReference>
<feature type="domain" description="C2H2-type" evidence="7">
    <location>
        <begin position="260"/>
        <end position="283"/>
    </location>
</feature>
<keyword evidence="3 5" id="KW-0863">Zinc-finger</keyword>
<dbReference type="Proteomes" id="UP000544095">
    <property type="component" value="Unassembled WGS sequence"/>
</dbReference>
<dbReference type="EMBL" id="JAAOAR010000175">
    <property type="protein sequence ID" value="KAF5598119.1"/>
    <property type="molecule type" value="Genomic_DNA"/>
</dbReference>
<dbReference type="InterPro" id="IPR036236">
    <property type="entry name" value="Znf_C2H2_sf"/>
</dbReference>
<dbReference type="SMART" id="SM00355">
    <property type="entry name" value="ZnF_C2H2"/>
    <property type="match status" value="8"/>
</dbReference>
<dbReference type="PROSITE" id="PS00028">
    <property type="entry name" value="ZINC_FINGER_C2H2_1"/>
    <property type="match status" value="3"/>
</dbReference>
<feature type="compositionally biased region" description="Polar residues" evidence="6">
    <location>
        <begin position="81"/>
        <end position="94"/>
    </location>
</feature>
<evidence type="ECO:0000256" key="4">
    <source>
        <dbReference type="ARBA" id="ARBA00022833"/>
    </source>
</evidence>
<dbReference type="Pfam" id="PF00096">
    <property type="entry name" value="zf-C2H2"/>
    <property type="match status" value="1"/>
</dbReference>
<feature type="domain" description="C2H2-type" evidence="7">
    <location>
        <begin position="125"/>
        <end position="147"/>
    </location>
</feature>
<keyword evidence="2" id="KW-0677">Repeat</keyword>
<dbReference type="SUPFAM" id="SSF57667">
    <property type="entry name" value="beta-beta-alpha zinc fingers"/>
    <property type="match status" value="1"/>
</dbReference>
<keyword evidence="9" id="KW-1185">Reference proteome</keyword>
<feature type="domain" description="C2H2-type" evidence="7">
    <location>
        <begin position="366"/>
        <end position="393"/>
    </location>
</feature>
<feature type="compositionally biased region" description="Gly residues" evidence="6">
    <location>
        <begin position="43"/>
        <end position="52"/>
    </location>
</feature>
<proteinExistence type="predicted"/>
<dbReference type="PANTHER" id="PTHR24379:SF121">
    <property type="entry name" value="C2H2-TYPE DOMAIN-CONTAINING PROTEIN"/>
    <property type="match status" value="1"/>
</dbReference>
<reference evidence="8 9" key="1">
    <citation type="submission" date="2020-05" db="EMBL/GenBank/DDBJ databases">
        <title>Identification and distribution of gene clusters putatively required for synthesis of sphingolipid metabolism inhibitors in phylogenetically diverse species of the filamentous fungus Fusarium.</title>
        <authorList>
            <person name="Kim H.-S."/>
            <person name="Busman M."/>
            <person name="Brown D.W."/>
            <person name="Divon H."/>
            <person name="Uhlig S."/>
            <person name="Proctor R.H."/>
        </authorList>
    </citation>
    <scope>NUCLEOTIDE SEQUENCE [LARGE SCALE GENOMIC DNA]</scope>
    <source>
        <strain evidence="8 9">NRRL 25211</strain>
    </source>
</reference>
<protein>
    <submittedName>
        <fullName evidence="8">Zinc finger protein</fullName>
    </submittedName>
</protein>
<name>A0A8H5PK14_9HYPO</name>
<dbReference type="AlphaFoldDB" id="A0A8H5PK14"/>
<feature type="region of interest" description="Disordered" evidence="6">
    <location>
        <begin position="394"/>
        <end position="426"/>
    </location>
</feature>
<accession>A0A8H5PK14</accession>
<dbReference type="PROSITE" id="PS50157">
    <property type="entry name" value="ZINC_FINGER_C2H2_2"/>
    <property type="match status" value="3"/>
</dbReference>
<evidence type="ECO:0000259" key="7">
    <source>
        <dbReference type="PROSITE" id="PS50157"/>
    </source>
</evidence>
<comment type="caution">
    <text evidence="8">The sequence shown here is derived from an EMBL/GenBank/DDBJ whole genome shotgun (WGS) entry which is preliminary data.</text>
</comment>
<evidence type="ECO:0000313" key="8">
    <source>
        <dbReference type="EMBL" id="KAF5598119.1"/>
    </source>
</evidence>
<sequence>MEPARKRIKLEEGEPSFSATQSIVVDAPIKEEQLSDEDEDGSGESGSEGSGSGESDSDGSEEYQSCESGGEEEIKPEPEAAQNSTHELSTSEANTVSDSYCRECRKSFQSSAEKERHNSKWHYTQICYPCDQGFPDKKALQQHKKIHKFPGVPCVGCEKFYPSFSKMMEHLENGTCKSGCTPRLVESVVATHCEGLHTSSSLNINLRCPTCKKKYARMSPLFRHLENRSCALRDWINETGLLDLLTALQEDIEKKKPSTFPCNICKKNFGKESAVMQHQRDKHERTYCWSCQTNFSSPEKKQRHVMHGTAGKFGTFICNSCDPKVPFGKESEYCDHMWLEHMTCGPCGRAFASAELRKQHDAEIHHRCGVCYRFFKSAEELTKHRESHIVKPPVIKPPVQAEPPVQVEPPVQIPPPVKREPTPPPRPLSPIFIDLKMPKETPVNMVAPVAEERVLVKTEAIPVRRVTPTTRPVIFAPYPPRPSAVPVPENKKTQSLITGFLIRKT</sequence>
<feature type="region of interest" description="Disordered" evidence="6">
    <location>
        <begin position="1"/>
        <end position="94"/>
    </location>
</feature>
<dbReference type="InterPro" id="IPR013087">
    <property type="entry name" value="Znf_C2H2_type"/>
</dbReference>